<proteinExistence type="inferred from homology"/>
<evidence type="ECO:0000256" key="2">
    <source>
        <dbReference type="ARBA" id="ARBA00004922"/>
    </source>
</evidence>
<comment type="pathway">
    <text evidence="2">Protein modification; protein glycosylation.</text>
</comment>
<protein>
    <submittedName>
        <fullName evidence="11">Protein O-mannosyl-transferase 1-like</fullName>
    </submittedName>
</protein>
<reference evidence="11" key="1">
    <citation type="submission" date="2025-08" db="UniProtKB">
        <authorList>
            <consortium name="RefSeq"/>
        </authorList>
    </citation>
    <scope>IDENTIFICATION</scope>
    <source>
        <tissue evidence="11">Testes</tissue>
    </source>
</reference>
<dbReference type="InterPro" id="IPR027005">
    <property type="entry name" value="PMT-like"/>
</dbReference>
<dbReference type="Pfam" id="PF02366">
    <property type="entry name" value="PMT"/>
    <property type="match status" value="1"/>
</dbReference>
<evidence type="ECO:0000313" key="10">
    <source>
        <dbReference type="Proteomes" id="UP000694865"/>
    </source>
</evidence>
<evidence type="ECO:0000256" key="7">
    <source>
        <dbReference type="ARBA" id="ARBA00022989"/>
    </source>
</evidence>
<comment type="similarity">
    <text evidence="3">Belongs to the glycosyltransferase 39 family.</text>
</comment>
<evidence type="ECO:0000259" key="9">
    <source>
        <dbReference type="Pfam" id="PF02366"/>
    </source>
</evidence>
<evidence type="ECO:0000256" key="6">
    <source>
        <dbReference type="ARBA" id="ARBA00022692"/>
    </source>
</evidence>
<keyword evidence="10" id="KW-1185">Reference proteome</keyword>
<keyword evidence="6" id="KW-0812">Transmembrane</keyword>
<keyword evidence="4" id="KW-0328">Glycosyltransferase</keyword>
<comment type="subcellular location">
    <subcellularLocation>
        <location evidence="1">Endomembrane system</location>
        <topology evidence="1">Multi-pass membrane protein</topology>
    </subcellularLocation>
</comment>
<keyword evidence="7" id="KW-1133">Transmembrane helix</keyword>
<evidence type="ECO:0000256" key="1">
    <source>
        <dbReference type="ARBA" id="ARBA00004127"/>
    </source>
</evidence>
<evidence type="ECO:0000313" key="11">
    <source>
        <dbReference type="RefSeq" id="XP_006826109.1"/>
    </source>
</evidence>
<dbReference type="PANTHER" id="PTHR10050">
    <property type="entry name" value="DOLICHYL-PHOSPHATE-MANNOSE--PROTEIN MANNOSYLTRANSFERASE"/>
    <property type="match status" value="1"/>
</dbReference>
<gene>
    <name evidence="11" type="primary">LOC102802773</name>
</gene>
<evidence type="ECO:0000256" key="3">
    <source>
        <dbReference type="ARBA" id="ARBA00007222"/>
    </source>
</evidence>
<evidence type="ECO:0000256" key="5">
    <source>
        <dbReference type="ARBA" id="ARBA00022679"/>
    </source>
</evidence>
<sequence length="134" mass="15081">MISFIDFFFIYRFDEVHFGQFTALYLKRTFFFDVHPPLGKLLFTAVGYFAGFDENFVFAKIGAEYPVNVPVWHLRALSALFGTFLCPVVYQIIAELGFSHWSAMLAGFLVLFGSVEETVILKGSGSPAACVQIK</sequence>
<dbReference type="InterPro" id="IPR003342">
    <property type="entry name" value="ArnT-like_N"/>
</dbReference>
<name>A0ABM0N1G8_SACKO</name>
<accession>A0ABM0N1G8</accession>
<feature type="domain" description="ArnT-like N-terminal" evidence="9">
    <location>
        <begin position="12"/>
        <end position="112"/>
    </location>
</feature>
<evidence type="ECO:0000256" key="8">
    <source>
        <dbReference type="ARBA" id="ARBA00023136"/>
    </source>
</evidence>
<dbReference type="RefSeq" id="XP_006826109.1">
    <property type="nucleotide sequence ID" value="XM_006826046.1"/>
</dbReference>
<organism evidence="10 11">
    <name type="scientific">Saccoglossus kowalevskii</name>
    <name type="common">Acorn worm</name>
    <dbReference type="NCBI Taxonomy" id="10224"/>
    <lineage>
        <taxon>Eukaryota</taxon>
        <taxon>Metazoa</taxon>
        <taxon>Hemichordata</taxon>
        <taxon>Enteropneusta</taxon>
        <taxon>Harrimaniidae</taxon>
        <taxon>Saccoglossus</taxon>
    </lineage>
</organism>
<keyword evidence="8" id="KW-0472">Membrane</keyword>
<dbReference type="PANTHER" id="PTHR10050:SF51">
    <property type="entry name" value="PROTEIN O-MANNOSYL-TRANSFERASE 1"/>
    <property type="match status" value="1"/>
</dbReference>
<evidence type="ECO:0000256" key="4">
    <source>
        <dbReference type="ARBA" id="ARBA00022676"/>
    </source>
</evidence>
<keyword evidence="5" id="KW-0808">Transferase</keyword>
<dbReference type="Proteomes" id="UP000694865">
    <property type="component" value="Unplaced"/>
</dbReference>
<dbReference type="GeneID" id="102802773"/>